<sequence>MLDHHRAAAFRKFIPRSPLPPLLLLLMITLAKINCGKINRFKTMITGLLGGWLAGWLEEEEEGDSFLHSGLCIAEAYRLLNPQRCASEAGTEKLGGIFTLLLIIAHTRAHVHHINELLLLPVFSPLVGCIFTLFCV</sequence>
<dbReference type="EMBL" id="GGFL01011583">
    <property type="protein sequence ID" value="MBW75761.1"/>
    <property type="molecule type" value="Transcribed_RNA"/>
</dbReference>
<dbReference type="AlphaFoldDB" id="A0A2M4DE89"/>
<reference evidence="2" key="1">
    <citation type="submission" date="2018-01" db="EMBL/GenBank/DDBJ databases">
        <title>An insight into the sialome of Amazonian anophelines.</title>
        <authorList>
            <person name="Ribeiro J.M."/>
            <person name="Scarpassa V."/>
            <person name="Calvo E."/>
        </authorList>
    </citation>
    <scope>NUCLEOTIDE SEQUENCE</scope>
</reference>
<proteinExistence type="predicted"/>
<keyword evidence="1" id="KW-0732">Signal</keyword>
<accession>A0A2M4DE89</accession>
<feature type="chain" id="PRO_5014610830" evidence="1">
    <location>
        <begin position="36"/>
        <end position="136"/>
    </location>
</feature>
<organism evidence="2">
    <name type="scientific">Anopheles darlingi</name>
    <name type="common">Mosquito</name>
    <dbReference type="NCBI Taxonomy" id="43151"/>
    <lineage>
        <taxon>Eukaryota</taxon>
        <taxon>Metazoa</taxon>
        <taxon>Ecdysozoa</taxon>
        <taxon>Arthropoda</taxon>
        <taxon>Hexapoda</taxon>
        <taxon>Insecta</taxon>
        <taxon>Pterygota</taxon>
        <taxon>Neoptera</taxon>
        <taxon>Endopterygota</taxon>
        <taxon>Diptera</taxon>
        <taxon>Nematocera</taxon>
        <taxon>Culicoidea</taxon>
        <taxon>Culicidae</taxon>
        <taxon>Anophelinae</taxon>
        <taxon>Anopheles</taxon>
    </lineage>
</organism>
<name>A0A2M4DE89_ANODA</name>
<feature type="signal peptide" evidence="1">
    <location>
        <begin position="1"/>
        <end position="35"/>
    </location>
</feature>
<protein>
    <submittedName>
        <fullName evidence="2">Putative secreted protein</fullName>
    </submittedName>
</protein>
<evidence type="ECO:0000313" key="2">
    <source>
        <dbReference type="EMBL" id="MBW75761.1"/>
    </source>
</evidence>
<evidence type="ECO:0000256" key="1">
    <source>
        <dbReference type="SAM" id="SignalP"/>
    </source>
</evidence>